<feature type="compositionally biased region" description="Basic and acidic residues" evidence="3">
    <location>
        <begin position="11"/>
        <end position="21"/>
    </location>
</feature>
<feature type="compositionally biased region" description="Polar residues" evidence="3">
    <location>
        <begin position="82"/>
        <end position="93"/>
    </location>
</feature>
<evidence type="ECO:0000256" key="1">
    <source>
        <dbReference type="ARBA" id="ARBA00023054"/>
    </source>
</evidence>
<evidence type="ECO:0000313" key="4">
    <source>
        <dbReference type="EMBL" id="KAK0155200.1"/>
    </source>
</evidence>
<feature type="compositionally biased region" description="Acidic residues" evidence="3">
    <location>
        <begin position="36"/>
        <end position="46"/>
    </location>
</feature>
<dbReference type="PANTHER" id="PTHR23052">
    <property type="entry name" value="AXONEMAL DYNEIN LIGHT CHAIN DOMAIN-CONTAINING PROTEIN 1"/>
    <property type="match status" value="1"/>
</dbReference>
<feature type="coiled-coil region" evidence="2">
    <location>
        <begin position="317"/>
        <end position="369"/>
    </location>
</feature>
<evidence type="ECO:0000313" key="5">
    <source>
        <dbReference type="Proteomes" id="UP001174136"/>
    </source>
</evidence>
<proteinExistence type="predicted"/>
<dbReference type="InterPro" id="IPR052845">
    <property type="entry name" value="Axonemal_dynein_LC_domain"/>
</dbReference>
<gene>
    <name evidence="4" type="primary">AXDND1</name>
    <name evidence="4" type="ORF">N1851_002471</name>
</gene>
<feature type="region of interest" description="Disordered" evidence="3">
    <location>
        <begin position="867"/>
        <end position="890"/>
    </location>
</feature>
<dbReference type="AlphaFoldDB" id="A0AA47NB01"/>
<organism evidence="4 5">
    <name type="scientific">Merluccius polli</name>
    <name type="common">Benguela hake</name>
    <name type="synonym">Merluccius cadenati</name>
    <dbReference type="NCBI Taxonomy" id="89951"/>
    <lineage>
        <taxon>Eukaryota</taxon>
        <taxon>Metazoa</taxon>
        <taxon>Chordata</taxon>
        <taxon>Craniata</taxon>
        <taxon>Vertebrata</taxon>
        <taxon>Euteleostomi</taxon>
        <taxon>Actinopterygii</taxon>
        <taxon>Neopterygii</taxon>
        <taxon>Teleostei</taxon>
        <taxon>Neoteleostei</taxon>
        <taxon>Acanthomorphata</taxon>
        <taxon>Zeiogadaria</taxon>
        <taxon>Gadariae</taxon>
        <taxon>Gadiformes</taxon>
        <taxon>Gadoidei</taxon>
        <taxon>Merlucciidae</taxon>
        <taxon>Merluccius</taxon>
    </lineage>
</organism>
<dbReference type="InterPro" id="IPR019347">
    <property type="entry name" value="Axonemal_dynein_light_chain"/>
</dbReference>
<keyword evidence="1 2" id="KW-0175">Coiled coil</keyword>
<comment type="caution">
    <text evidence="4">The sequence shown here is derived from an EMBL/GenBank/DDBJ whole genome shotgun (WGS) entry which is preliminary data.</text>
</comment>
<feature type="compositionally biased region" description="Acidic residues" evidence="3">
    <location>
        <begin position="872"/>
        <end position="883"/>
    </location>
</feature>
<dbReference type="EMBL" id="JAOPHQ010000297">
    <property type="protein sequence ID" value="KAK0155200.1"/>
    <property type="molecule type" value="Genomic_DNA"/>
</dbReference>
<feature type="region of interest" description="Disordered" evidence="3">
    <location>
        <begin position="791"/>
        <end position="852"/>
    </location>
</feature>
<sequence length="1029" mass="115731">MATFSTSFAADEIRELPEIRQRSGVTGWRPRRAAPEEEEDQGQDQDQDPHVPRELLASLCGEQSPVDGRPQRKDRGGGCSNGAWSQRNSQQPFSPRHGQHGGQGSGRGAGRDMSFMGEGAMATQKKWRSLPPMIGQTKDGTFGQSLIPEEYHVMKQQGAPELCADRSTTDGQDDHHPLRLFPSLRPSSRWEVVQLIRVMEEMMEKAKIHEQTEELTDLSQMGALLELLKVEQNIYSVVFHELIRQVSVHCAERGLLLDRIRKQYVCLLERVPRQLKGLHTASLAERALNHRLTQEVVCFKTCIQHLNMELSEIRTHNEMVSQQAERAQQDLAEALDQATKNADLLQEYHELYESQRRRLQSQMATLAGERDVWRTHTFSLAAKVISLGKLQLFHRLHVSADSWCKTAQQYATVISTKDTEQMNVIVQLSDSWKEQLTGFMERLRDADHAHCEHIQTVQRGIAKRLDLCTATNRSRAPKYEKVSEKEIYTELMQWTNVQCERYSGDQLLSCQESLRDLAGLQDSWGEVALHVFRRHPGPDGEPPRGQEAMRELGRVVSKLHHQLETRVNGESGIHKFTMSLVGLMESWANKLRTAIGQSDVMQASDWLKLEKALCDWQSLAEEMLQSVSSSQSEEEKAQQKPHVAIQTGDVFDSIRDFVESQSRFFNNENSHIYDEVSSLHISLIRWMVDLLILMVPDQDQDPQDPSLTEVRGLDPLEQDARALVQKLEQQSQYISSSCQLIVDEELQKNVYAADSQTYEHDKFQRECSDWIETCRILLLHVKDGPVELSINPPCPASNDPDSALNSTDSASNHTDLAPPAYKCYSPAPNQPSPASKPLVGDPELLLSPASSPGDDGDVIAVAFLQGEPSGHEEEEKEEEEQEEGPEKGSVSVVKMIGYDGNITERTLGGIDGQPATTEGNNSQKAFDSLCTVELLQRELHASVVQLQLCEQRALTAEEALQGALLRILHLERRLQDQTSLEPAVDTKADPQEPTDPAATEEDTVPELTRAAPQKTSTRSKPSTKRSKRH</sequence>
<dbReference type="GO" id="GO:0005737">
    <property type="term" value="C:cytoplasm"/>
    <property type="evidence" value="ECO:0007669"/>
    <property type="project" value="UniProtKB-ARBA"/>
</dbReference>
<protein>
    <submittedName>
        <fullName evidence="4">Axonemal dynein light chain domain-containing protein 1</fullName>
    </submittedName>
</protein>
<reference evidence="4" key="1">
    <citation type="journal article" date="2023" name="Front. Mar. Sci.">
        <title>A new Merluccius polli reference genome to investigate the effects of global change in West African waters.</title>
        <authorList>
            <person name="Mateo J.L."/>
            <person name="Blanco-Fernandez C."/>
            <person name="Garcia-Vazquez E."/>
            <person name="Machado-Schiaffino G."/>
        </authorList>
    </citation>
    <scope>NUCLEOTIDE SEQUENCE</scope>
    <source>
        <strain evidence="4">C29</strain>
        <tissue evidence="4">Fin</tissue>
    </source>
</reference>
<evidence type="ECO:0000256" key="3">
    <source>
        <dbReference type="SAM" id="MobiDB-lite"/>
    </source>
</evidence>
<dbReference type="Proteomes" id="UP001174136">
    <property type="component" value="Unassembled WGS sequence"/>
</dbReference>
<dbReference type="Pfam" id="PF10211">
    <property type="entry name" value="Ax_dynein_light"/>
    <property type="match status" value="1"/>
</dbReference>
<feature type="compositionally biased region" description="Polar residues" evidence="3">
    <location>
        <begin position="799"/>
        <end position="814"/>
    </location>
</feature>
<feature type="region of interest" description="Disordered" evidence="3">
    <location>
        <begin position="1"/>
        <end position="114"/>
    </location>
</feature>
<name>A0AA47NB01_MERPO</name>
<evidence type="ECO:0000256" key="2">
    <source>
        <dbReference type="SAM" id="Coils"/>
    </source>
</evidence>
<dbReference type="PANTHER" id="PTHR23052:SF1">
    <property type="entry name" value="AXONEMAL DYNEIN LIGHT CHAIN DOMAIN-CONTAINING PROTEIN 1"/>
    <property type="match status" value="1"/>
</dbReference>
<accession>A0AA47NB01</accession>
<feature type="region of interest" description="Disordered" evidence="3">
    <location>
        <begin position="978"/>
        <end position="1029"/>
    </location>
</feature>
<keyword evidence="5" id="KW-1185">Reference proteome</keyword>